<dbReference type="GO" id="GO:0016055">
    <property type="term" value="P:Wnt signaling pathway"/>
    <property type="evidence" value="ECO:0007669"/>
    <property type="project" value="UniProtKB-KW"/>
</dbReference>
<feature type="compositionally biased region" description="Low complexity" evidence="5">
    <location>
        <begin position="534"/>
        <end position="546"/>
    </location>
</feature>
<sequence>MSRPKDPPPRAQHSRQEQNDDEESPQLQCHLWARDVQTLLNDETGCALFERFLQEEECDKSELCFIYVCRGLRSNLKSEKRDRSAWAIYRSCLKSGIVSAVSDDVKATIRERLEAGDIGPELYDEAVQQVVENMTKTTFVRFIQSDIYIEHVQRVMACGEGADSTPPTDNDHNEDFESSKSPVNLDSDEDSPPPITHKRANSSAPSGDVANNDNNNDSFFASQMPTLDEDEELENSTLLPSRSSGQRKASHAGAPPPRPPQSKMIQLQKRQSQIGLKYIEKIGQPGFRPPPNPYHVNNSYFVPPSAYHSDMQSLSSGNYTDLDNDGKRIDHYRRHSNEIDRRKTQRKTINGRDPLPHTIQRTQFLIDRNDENLLRELPRDNPREFHRILCEKLQKVLGESTEDDVHNQAILDNHVQRVFKTPPVQTPRAPSPPLERQVFAKAGHKSPYHMSSGLLRNNNRRDEIDTSIHACFNGVGSGAPMAPPRGRSYPGDSSGFGDSVLSAPAYNHHENVCEWFNRTGHEPSTSSRGKNKASDCSGSNRSSRSGQDSKKKSQTSNKDAEVVVGYHYEGDAHPFVIRLQQKNLRLKDFKAHLTRKGVFRYFSNAPWTSSGRTEFMRR</sequence>
<dbReference type="InterPro" id="IPR029071">
    <property type="entry name" value="Ubiquitin-like_domsf"/>
</dbReference>
<dbReference type="GO" id="GO:0008013">
    <property type="term" value="F:beta-catenin binding"/>
    <property type="evidence" value="ECO:0007669"/>
    <property type="project" value="TreeGrafter"/>
</dbReference>
<dbReference type="PROSITE" id="PS50841">
    <property type="entry name" value="DIX"/>
    <property type="match status" value="1"/>
</dbReference>
<feature type="region of interest" description="Disordered" evidence="5">
    <location>
        <begin position="476"/>
        <end position="496"/>
    </location>
</feature>
<dbReference type="Pfam" id="PF08833">
    <property type="entry name" value="Axin_b-cat_bind"/>
    <property type="match status" value="1"/>
</dbReference>
<dbReference type="GO" id="GO:0005737">
    <property type="term" value="C:cytoplasm"/>
    <property type="evidence" value="ECO:0007669"/>
    <property type="project" value="UniProtKB-SubCell"/>
</dbReference>
<feature type="compositionally biased region" description="Basic and acidic residues" evidence="5">
    <location>
        <begin position="169"/>
        <end position="178"/>
    </location>
</feature>
<dbReference type="Pfam" id="PF00615">
    <property type="entry name" value="RGS"/>
    <property type="match status" value="1"/>
</dbReference>
<feature type="domain" description="RGS" evidence="6">
    <location>
        <begin position="35"/>
        <end position="152"/>
    </location>
</feature>
<feature type="domain" description="DIX" evidence="7">
    <location>
        <begin position="559"/>
        <end position="618"/>
    </location>
</feature>
<protein>
    <submittedName>
        <fullName evidence="9">Axin-1</fullName>
    </submittedName>
</protein>
<evidence type="ECO:0000256" key="3">
    <source>
        <dbReference type="ARBA" id="ARBA00022687"/>
    </source>
</evidence>
<evidence type="ECO:0000313" key="9">
    <source>
        <dbReference type="RefSeq" id="XP_003746764.2"/>
    </source>
</evidence>
<feature type="compositionally biased region" description="Polar residues" evidence="5">
    <location>
        <begin position="235"/>
        <end position="247"/>
    </location>
</feature>
<feature type="region of interest" description="Disordered" evidence="5">
    <location>
        <begin position="159"/>
        <end position="266"/>
    </location>
</feature>
<dbReference type="InterPro" id="IPR024066">
    <property type="entry name" value="RGS_subdom1/3"/>
</dbReference>
<organism evidence="8 9">
    <name type="scientific">Galendromus occidentalis</name>
    <name type="common">western predatory mite</name>
    <dbReference type="NCBI Taxonomy" id="34638"/>
    <lineage>
        <taxon>Eukaryota</taxon>
        <taxon>Metazoa</taxon>
        <taxon>Ecdysozoa</taxon>
        <taxon>Arthropoda</taxon>
        <taxon>Chelicerata</taxon>
        <taxon>Arachnida</taxon>
        <taxon>Acari</taxon>
        <taxon>Parasitiformes</taxon>
        <taxon>Mesostigmata</taxon>
        <taxon>Gamasina</taxon>
        <taxon>Phytoseioidea</taxon>
        <taxon>Phytoseiidae</taxon>
        <taxon>Typhlodrominae</taxon>
        <taxon>Galendromus</taxon>
    </lineage>
</organism>
<dbReference type="SUPFAM" id="SSF48097">
    <property type="entry name" value="Regulator of G-protein signaling, RGS"/>
    <property type="match status" value="1"/>
</dbReference>
<dbReference type="InterPro" id="IPR014936">
    <property type="entry name" value="Axin_b-cat-bd"/>
</dbReference>
<dbReference type="SMART" id="SM00315">
    <property type="entry name" value="RGS"/>
    <property type="match status" value="1"/>
</dbReference>
<proteinExistence type="predicted"/>
<dbReference type="GO" id="GO:0005634">
    <property type="term" value="C:nucleus"/>
    <property type="evidence" value="ECO:0007669"/>
    <property type="project" value="TreeGrafter"/>
</dbReference>
<dbReference type="RefSeq" id="XP_003746764.2">
    <property type="nucleotide sequence ID" value="XM_003746716.2"/>
</dbReference>
<dbReference type="SUPFAM" id="SSF54236">
    <property type="entry name" value="Ubiquitin-like"/>
    <property type="match status" value="1"/>
</dbReference>
<evidence type="ECO:0000259" key="7">
    <source>
        <dbReference type="PROSITE" id="PS50841"/>
    </source>
</evidence>
<keyword evidence="8" id="KW-1185">Reference proteome</keyword>
<dbReference type="InterPro" id="IPR016137">
    <property type="entry name" value="RGS"/>
</dbReference>
<dbReference type="PANTHER" id="PTHR46102">
    <property type="entry name" value="AXIN"/>
    <property type="match status" value="1"/>
</dbReference>
<evidence type="ECO:0000259" key="6">
    <source>
        <dbReference type="PROSITE" id="PS50132"/>
    </source>
</evidence>
<dbReference type="GO" id="GO:0032436">
    <property type="term" value="P:positive regulation of proteasomal ubiquitin-dependent protein catabolic process"/>
    <property type="evidence" value="ECO:0007669"/>
    <property type="project" value="TreeGrafter"/>
</dbReference>
<dbReference type="Gene3D" id="1.10.196.10">
    <property type="match status" value="1"/>
</dbReference>
<dbReference type="GO" id="GO:0060090">
    <property type="term" value="F:molecular adaptor activity"/>
    <property type="evidence" value="ECO:0007669"/>
    <property type="project" value="TreeGrafter"/>
</dbReference>
<feature type="compositionally biased region" description="Basic and acidic residues" evidence="5">
    <location>
        <begin position="1"/>
        <end position="18"/>
    </location>
</feature>
<dbReference type="GO" id="GO:0005886">
    <property type="term" value="C:plasma membrane"/>
    <property type="evidence" value="ECO:0007669"/>
    <property type="project" value="TreeGrafter"/>
</dbReference>
<evidence type="ECO:0000256" key="1">
    <source>
        <dbReference type="ARBA" id="ARBA00004496"/>
    </source>
</evidence>
<dbReference type="AlphaFoldDB" id="A0AAJ6QX60"/>
<comment type="subcellular location">
    <subcellularLocation>
        <location evidence="1">Cytoplasm</location>
    </subcellularLocation>
</comment>
<dbReference type="GO" id="GO:0048468">
    <property type="term" value="P:cell development"/>
    <property type="evidence" value="ECO:0007669"/>
    <property type="project" value="TreeGrafter"/>
</dbReference>
<name>A0AAJ6QX60_9ACAR</name>
<keyword evidence="3 4" id="KW-0879">Wnt signaling pathway</keyword>
<accession>A0AAJ6QX60</accession>
<dbReference type="GO" id="GO:0031625">
    <property type="term" value="F:ubiquitin protein ligase binding"/>
    <property type="evidence" value="ECO:0007669"/>
    <property type="project" value="TreeGrafter"/>
</dbReference>
<dbReference type="InterPro" id="IPR001158">
    <property type="entry name" value="DIX"/>
</dbReference>
<dbReference type="Gene3D" id="2.40.240.130">
    <property type="match status" value="1"/>
</dbReference>
<dbReference type="PANTHER" id="PTHR46102:SF2">
    <property type="entry name" value="AXIN"/>
    <property type="match status" value="1"/>
</dbReference>
<dbReference type="InterPro" id="IPR036305">
    <property type="entry name" value="RGS_sf"/>
</dbReference>
<gene>
    <name evidence="9" type="primary">LOC100901561</name>
</gene>
<dbReference type="Gene3D" id="1.10.167.10">
    <property type="entry name" value="Regulator of G-protein Signalling 4, domain 2"/>
    <property type="match status" value="1"/>
</dbReference>
<evidence type="ECO:0000256" key="4">
    <source>
        <dbReference type="PROSITE-ProRule" id="PRU00069"/>
    </source>
</evidence>
<dbReference type="GO" id="GO:0090090">
    <property type="term" value="P:negative regulation of canonical Wnt signaling pathway"/>
    <property type="evidence" value="ECO:0007669"/>
    <property type="project" value="InterPro"/>
</dbReference>
<feature type="compositionally biased region" description="Low complexity" evidence="5">
    <location>
        <begin position="210"/>
        <end position="222"/>
    </location>
</feature>
<dbReference type="GeneID" id="100901561"/>
<dbReference type="PROSITE" id="PS50132">
    <property type="entry name" value="RGS"/>
    <property type="match status" value="1"/>
</dbReference>
<evidence type="ECO:0000313" key="8">
    <source>
        <dbReference type="Proteomes" id="UP000694867"/>
    </source>
</evidence>
<feature type="region of interest" description="Disordered" evidence="5">
    <location>
        <begin position="1"/>
        <end position="25"/>
    </location>
</feature>
<dbReference type="InterPro" id="IPR038207">
    <property type="entry name" value="DIX_dom_sf"/>
</dbReference>
<evidence type="ECO:0000256" key="2">
    <source>
        <dbReference type="ARBA" id="ARBA00022490"/>
    </source>
</evidence>
<dbReference type="GO" id="GO:0030877">
    <property type="term" value="C:beta-catenin destruction complex"/>
    <property type="evidence" value="ECO:0007669"/>
    <property type="project" value="TreeGrafter"/>
</dbReference>
<dbReference type="GO" id="GO:0019901">
    <property type="term" value="F:protein kinase binding"/>
    <property type="evidence" value="ECO:0007669"/>
    <property type="project" value="TreeGrafter"/>
</dbReference>
<dbReference type="InterPro" id="IPR044926">
    <property type="entry name" value="RGS_subdomain_2"/>
</dbReference>
<dbReference type="Pfam" id="PF00778">
    <property type="entry name" value="DIX"/>
    <property type="match status" value="1"/>
</dbReference>
<dbReference type="InterPro" id="IPR043581">
    <property type="entry name" value="Axin-like"/>
</dbReference>
<feature type="region of interest" description="Disordered" evidence="5">
    <location>
        <begin position="520"/>
        <end position="559"/>
    </location>
</feature>
<keyword evidence="2" id="KW-0963">Cytoplasm</keyword>
<dbReference type="KEGG" id="goe:100901561"/>
<reference evidence="9" key="1">
    <citation type="submission" date="2025-08" db="UniProtKB">
        <authorList>
            <consortium name="RefSeq"/>
        </authorList>
    </citation>
    <scope>IDENTIFICATION</scope>
</reference>
<evidence type="ECO:0000256" key="5">
    <source>
        <dbReference type="SAM" id="MobiDB-lite"/>
    </source>
</evidence>
<dbReference type="Proteomes" id="UP000694867">
    <property type="component" value="Unplaced"/>
</dbReference>